<sequence>MSEETAVAEYSAEAKTMGDKIAEMTLKQAKELSDYLKDVHGIEPAAGGGVVMAAAGGGDGGGDAAAEQTEFDVILTSFGDNKLNVVKVVKNLTGASLMEAKKMVEGVPAKLKEQASKEDAEKVKKEIEEAGGSVELK</sequence>
<dbReference type="InterPro" id="IPR014719">
    <property type="entry name" value="Ribosomal_bL12_C/ClpS-like"/>
</dbReference>
<comment type="function">
    <text evidence="4">Forms part of the ribosomal stalk which helps the ribosome interact with GTP-bound translation factors. Is thus essential for accurate translation.</text>
</comment>
<dbReference type="NCBIfam" id="TIGR00855">
    <property type="entry name" value="L12"/>
    <property type="match status" value="1"/>
</dbReference>
<proteinExistence type="inferred from homology"/>
<dbReference type="Gene3D" id="3.30.1390.10">
    <property type="match status" value="1"/>
</dbReference>
<dbReference type="Proteomes" id="UP000316598">
    <property type="component" value="Unassembled WGS sequence"/>
</dbReference>
<keyword evidence="2 4" id="KW-0689">Ribosomal protein</keyword>
<evidence type="ECO:0000256" key="2">
    <source>
        <dbReference type="ARBA" id="ARBA00022980"/>
    </source>
</evidence>
<dbReference type="PANTHER" id="PTHR45987">
    <property type="entry name" value="39S RIBOSOMAL PROTEIN L12"/>
    <property type="match status" value="1"/>
</dbReference>
<dbReference type="HAMAP" id="MF_00368">
    <property type="entry name" value="Ribosomal_bL12"/>
    <property type="match status" value="1"/>
</dbReference>
<feature type="domain" description="Large ribosomal subunit protein bL12 oligomerization" evidence="7">
    <location>
        <begin position="17"/>
        <end position="59"/>
    </location>
</feature>
<dbReference type="GO" id="GO:0006412">
    <property type="term" value="P:translation"/>
    <property type="evidence" value="ECO:0007669"/>
    <property type="project" value="UniProtKB-UniRule"/>
</dbReference>
<keyword evidence="9" id="KW-1185">Reference proteome</keyword>
<comment type="similarity">
    <text evidence="1 4">Belongs to the bacterial ribosomal protein bL12 family.</text>
</comment>
<evidence type="ECO:0000256" key="1">
    <source>
        <dbReference type="ARBA" id="ARBA00007197"/>
    </source>
</evidence>
<evidence type="ECO:0000256" key="4">
    <source>
        <dbReference type="HAMAP-Rule" id="MF_00368"/>
    </source>
</evidence>
<dbReference type="Pfam" id="PF00542">
    <property type="entry name" value="Ribosomal_L12"/>
    <property type="match status" value="1"/>
</dbReference>
<keyword evidence="3 4" id="KW-0687">Ribonucleoprotein</keyword>
<dbReference type="OrthoDB" id="9811748at2"/>
<gene>
    <name evidence="4 8" type="primary">rplL</name>
    <name evidence="8" type="ORF">Pla22_46720</name>
</gene>
<feature type="region of interest" description="Disordered" evidence="5">
    <location>
        <begin position="111"/>
        <end position="137"/>
    </location>
</feature>
<dbReference type="Pfam" id="PF16320">
    <property type="entry name" value="Ribosomal_L12_N"/>
    <property type="match status" value="1"/>
</dbReference>
<dbReference type="GO" id="GO:0003729">
    <property type="term" value="F:mRNA binding"/>
    <property type="evidence" value="ECO:0007669"/>
    <property type="project" value="TreeGrafter"/>
</dbReference>
<reference evidence="8 9" key="1">
    <citation type="submission" date="2019-02" db="EMBL/GenBank/DDBJ databases">
        <title>Deep-cultivation of Planctomycetes and their phenomic and genomic characterization uncovers novel biology.</title>
        <authorList>
            <person name="Wiegand S."/>
            <person name="Jogler M."/>
            <person name="Boedeker C."/>
            <person name="Pinto D."/>
            <person name="Vollmers J."/>
            <person name="Rivas-Marin E."/>
            <person name="Kohn T."/>
            <person name="Peeters S.H."/>
            <person name="Heuer A."/>
            <person name="Rast P."/>
            <person name="Oberbeckmann S."/>
            <person name="Bunk B."/>
            <person name="Jeske O."/>
            <person name="Meyerdierks A."/>
            <person name="Storesund J.E."/>
            <person name="Kallscheuer N."/>
            <person name="Luecker S."/>
            <person name="Lage O.M."/>
            <person name="Pohl T."/>
            <person name="Merkel B.J."/>
            <person name="Hornburger P."/>
            <person name="Mueller R.-W."/>
            <person name="Bruemmer F."/>
            <person name="Labrenz M."/>
            <person name="Spormann A.M."/>
            <person name="Op Den Camp H."/>
            <person name="Overmann J."/>
            <person name="Amann R."/>
            <person name="Jetten M.S.M."/>
            <person name="Mascher T."/>
            <person name="Medema M.H."/>
            <person name="Devos D.P."/>
            <person name="Kaster A.-K."/>
            <person name="Ovreas L."/>
            <person name="Rohde M."/>
            <person name="Galperin M.Y."/>
            <person name="Jogler C."/>
        </authorList>
    </citation>
    <scope>NUCLEOTIDE SEQUENCE [LARGE SCALE GENOMIC DNA]</scope>
    <source>
        <strain evidence="8 9">Pla22</strain>
    </source>
</reference>
<evidence type="ECO:0000259" key="6">
    <source>
        <dbReference type="Pfam" id="PF00542"/>
    </source>
</evidence>
<dbReference type="RefSeq" id="WP_146516975.1">
    <property type="nucleotide sequence ID" value="NZ_SJPI01000003.1"/>
</dbReference>
<dbReference type="GO" id="GO:0003735">
    <property type="term" value="F:structural constituent of ribosome"/>
    <property type="evidence" value="ECO:0007669"/>
    <property type="project" value="InterPro"/>
</dbReference>
<dbReference type="GO" id="GO:0022625">
    <property type="term" value="C:cytosolic large ribosomal subunit"/>
    <property type="evidence" value="ECO:0007669"/>
    <property type="project" value="TreeGrafter"/>
</dbReference>
<evidence type="ECO:0000313" key="8">
    <source>
        <dbReference type="EMBL" id="TWT49475.1"/>
    </source>
</evidence>
<dbReference type="EMBL" id="SJPI01000003">
    <property type="protein sequence ID" value="TWT49475.1"/>
    <property type="molecule type" value="Genomic_DNA"/>
</dbReference>
<organism evidence="8 9">
    <name type="scientific">Rubripirellula amarantea</name>
    <dbReference type="NCBI Taxonomy" id="2527999"/>
    <lineage>
        <taxon>Bacteria</taxon>
        <taxon>Pseudomonadati</taxon>
        <taxon>Planctomycetota</taxon>
        <taxon>Planctomycetia</taxon>
        <taxon>Pirellulales</taxon>
        <taxon>Pirellulaceae</taxon>
        <taxon>Rubripirellula</taxon>
    </lineage>
</organism>
<dbReference type="PANTHER" id="PTHR45987:SF4">
    <property type="entry name" value="LARGE RIBOSOMAL SUBUNIT PROTEIN BL12M"/>
    <property type="match status" value="1"/>
</dbReference>
<dbReference type="AlphaFoldDB" id="A0A5C5WHB2"/>
<dbReference type="FunFam" id="3.30.1390.10:FF:000001">
    <property type="entry name" value="50S ribosomal protein L7/L12"/>
    <property type="match status" value="1"/>
</dbReference>
<evidence type="ECO:0000313" key="9">
    <source>
        <dbReference type="Proteomes" id="UP000316598"/>
    </source>
</evidence>
<dbReference type="InterPro" id="IPR008932">
    <property type="entry name" value="Ribosomal_bL12_oligo"/>
</dbReference>
<comment type="caution">
    <text evidence="8">The sequence shown here is derived from an EMBL/GenBank/DDBJ whole genome shotgun (WGS) entry which is preliminary data.</text>
</comment>
<dbReference type="InterPro" id="IPR000206">
    <property type="entry name" value="Ribosomal_bL12"/>
</dbReference>
<protein>
    <recommendedName>
        <fullName evidence="4">Large ribosomal subunit protein bL12</fullName>
    </recommendedName>
</protein>
<dbReference type="SUPFAM" id="SSF54736">
    <property type="entry name" value="ClpS-like"/>
    <property type="match status" value="1"/>
</dbReference>
<dbReference type="SUPFAM" id="SSF48300">
    <property type="entry name" value="Ribosomal protein L7/12, oligomerisation (N-terminal) domain"/>
    <property type="match status" value="1"/>
</dbReference>
<name>A0A5C5WHB2_9BACT</name>
<accession>A0A5C5WHB2</accession>
<evidence type="ECO:0000256" key="5">
    <source>
        <dbReference type="SAM" id="MobiDB-lite"/>
    </source>
</evidence>
<feature type="compositionally biased region" description="Basic and acidic residues" evidence="5">
    <location>
        <begin position="111"/>
        <end position="128"/>
    </location>
</feature>
<evidence type="ECO:0000259" key="7">
    <source>
        <dbReference type="Pfam" id="PF16320"/>
    </source>
</evidence>
<comment type="subunit">
    <text evidence="4">Homodimer. Part of the ribosomal stalk of the 50S ribosomal subunit. Forms a multimeric L10(L12)X complex, where L10 forms an elongated spine to which 2 to 4 L12 dimers bind in a sequential fashion. Binds GTP-bound translation factors.</text>
</comment>
<evidence type="ECO:0000256" key="3">
    <source>
        <dbReference type="ARBA" id="ARBA00023274"/>
    </source>
</evidence>
<dbReference type="InterPro" id="IPR036235">
    <property type="entry name" value="Ribosomal_bL12_oligo_N_sf"/>
</dbReference>
<feature type="domain" description="Large ribosomal subunit protein bL12 C-terminal" evidence="6">
    <location>
        <begin position="71"/>
        <end position="137"/>
    </location>
</feature>
<dbReference type="Gene3D" id="1.20.5.710">
    <property type="entry name" value="Single helix bin"/>
    <property type="match status" value="1"/>
</dbReference>
<dbReference type="InterPro" id="IPR013823">
    <property type="entry name" value="Ribosomal_bL12_C"/>
</dbReference>